<evidence type="ECO:0000313" key="2">
    <source>
        <dbReference type="Proteomes" id="UP001145114"/>
    </source>
</evidence>
<proteinExistence type="predicted"/>
<reference evidence="1" key="1">
    <citation type="submission" date="2022-06" db="EMBL/GenBank/DDBJ databases">
        <title>Phylogenomic reconstructions and comparative analyses of Kickxellomycotina fungi.</title>
        <authorList>
            <person name="Reynolds N.K."/>
            <person name="Stajich J.E."/>
            <person name="Barry K."/>
            <person name="Grigoriev I.V."/>
            <person name="Crous P."/>
            <person name="Smith M.E."/>
        </authorList>
    </citation>
    <scope>NUCLEOTIDE SEQUENCE</scope>
    <source>
        <strain evidence="1">RSA 2271</strain>
    </source>
</reference>
<protein>
    <submittedName>
        <fullName evidence="1">Uncharacterized protein</fullName>
    </submittedName>
</protein>
<evidence type="ECO:0000313" key="1">
    <source>
        <dbReference type="EMBL" id="KAJ1677542.1"/>
    </source>
</evidence>
<sequence length="425" mass="45057">MAKDFLAMYFIHHGRHIEAIRVYDQIAELEEQLKPLTPAQLRKGRARKLIAQNLRMLLPAAQIPTLAVYESEMAAKAESEGTADEGSEDWVLASGSGSEAAASDHGDMQVEGKDEERRENIKAQDAQATPLSASQLLRVRQPIAAVGTAGQYGPQQTLIKALMRQMITTKPQDDDRTTTDDLIGLPSPHPQSTLAATAGLGLASGTPPRRRMSSVHSTPRKTPRSTLRALAFKSPSAGTAGPAAEDDIETMASPHISARRVPFVGPPVTPNSVSVPFSSFSPAPPSSVRSTGYQDQNAMSPLSNAYLLNAGRTPGRKSLPSLRQHLTPSSVVDDAAGVATNGGVHLPGGFPAGPINRSPFNVEAASTSNTANGGQAARSFQWLYGEQQVTAIAARCTVARRQAQPVLQLAISSIAFLLPATDTKP</sequence>
<accession>A0ACC1HM66</accession>
<keyword evidence="2" id="KW-1185">Reference proteome</keyword>
<dbReference type="EMBL" id="JAMZIH010002291">
    <property type="protein sequence ID" value="KAJ1677542.1"/>
    <property type="molecule type" value="Genomic_DNA"/>
</dbReference>
<comment type="caution">
    <text evidence="1">The sequence shown here is derived from an EMBL/GenBank/DDBJ whole genome shotgun (WGS) entry which is preliminary data.</text>
</comment>
<name>A0ACC1HM66_9FUNG</name>
<organism evidence="1 2">
    <name type="scientific">Spiromyces aspiralis</name>
    <dbReference type="NCBI Taxonomy" id="68401"/>
    <lineage>
        <taxon>Eukaryota</taxon>
        <taxon>Fungi</taxon>
        <taxon>Fungi incertae sedis</taxon>
        <taxon>Zoopagomycota</taxon>
        <taxon>Kickxellomycotina</taxon>
        <taxon>Kickxellomycetes</taxon>
        <taxon>Kickxellales</taxon>
        <taxon>Kickxellaceae</taxon>
        <taxon>Spiromyces</taxon>
    </lineage>
</organism>
<gene>
    <name evidence="1" type="ORF">EV182_005947</name>
</gene>
<dbReference type="Proteomes" id="UP001145114">
    <property type="component" value="Unassembled WGS sequence"/>
</dbReference>